<reference evidence="1 2" key="1">
    <citation type="submission" date="2019-11" db="EMBL/GenBank/DDBJ databases">
        <title>Nocardia sp. nov. CT2-14 isolated from soil.</title>
        <authorList>
            <person name="Kanchanasin P."/>
            <person name="Tanasupawat S."/>
            <person name="Yuki M."/>
            <person name="Kudo T."/>
        </authorList>
    </citation>
    <scope>NUCLEOTIDE SEQUENCE [LARGE SCALE GENOMIC DNA]</scope>
    <source>
        <strain evidence="1 2">CT2-14</strain>
    </source>
</reference>
<dbReference type="AlphaFoldDB" id="A0A6I3L379"/>
<dbReference type="EMBL" id="WMBB01000016">
    <property type="protein sequence ID" value="MTE16772.1"/>
    <property type="molecule type" value="Genomic_DNA"/>
</dbReference>
<name>A0A6I3L379_9NOCA</name>
<dbReference type="RefSeq" id="WP_154791190.1">
    <property type="nucleotide sequence ID" value="NZ_WMBB01000016.1"/>
</dbReference>
<accession>A0A6I3L379</accession>
<organism evidence="1 2">
    <name type="scientific">Nocardia aurantiaca</name>
    <dbReference type="NCBI Taxonomy" id="2675850"/>
    <lineage>
        <taxon>Bacteria</taxon>
        <taxon>Bacillati</taxon>
        <taxon>Actinomycetota</taxon>
        <taxon>Actinomycetes</taxon>
        <taxon>Mycobacteriales</taxon>
        <taxon>Nocardiaceae</taxon>
        <taxon>Nocardia</taxon>
    </lineage>
</organism>
<comment type="caution">
    <text evidence="1">The sequence shown here is derived from an EMBL/GenBank/DDBJ whole genome shotgun (WGS) entry which is preliminary data.</text>
</comment>
<gene>
    <name evidence="1" type="ORF">GLP40_28965</name>
</gene>
<proteinExistence type="predicted"/>
<sequence>MMMQQAIAEGLFKEMHVHIAPVLLGQAPGCSSNRLTP</sequence>
<evidence type="ECO:0000313" key="2">
    <source>
        <dbReference type="Proteomes" id="UP000432464"/>
    </source>
</evidence>
<protein>
    <submittedName>
        <fullName evidence="1">Uncharacterized protein</fullName>
    </submittedName>
</protein>
<evidence type="ECO:0000313" key="1">
    <source>
        <dbReference type="EMBL" id="MTE16772.1"/>
    </source>
</evidence>
<keyword evidence="2" id="KW-1185">Reference proteome</keyword>
<dbReference type="Proteomes" id="UP000432464">
    <property type="component" value="Unassembled WGS sequence"/>
</dbReference>